<dbReference type="AlphaFoldDB" id="A0A3S9P4Z7"/>
<dbReference type="RefSeq" id="WP_126615667.1">
    <property type="nucleotide sequence ID" value="NZ_CP034562.1"/>
</dbReference>
<evidence type="ECO:0000313" key="2">
    <source>
        <dbReference type="Proteomes" id="UP000267268"/>
    </source>
</evidence>
<reference evidence="1 2" key="1">
    <citation type="submission" date="2018-12" db="EMBL/GenBank/DDBJ databases">
        <title>Flammeovirga pectinis sp. nov., isolated from the gut of the Korean scallop, Patinopecten yessoensis.</title>
        <authorList>
            <person name="Bae J.-W."/>
            <person name="Jeong Y.-S."/>
            <person name="Kang W."/>
        </authorList>
    </citation>
    <scope>NUCLEOTIDE SEQUENCE [LARGE SCALE GENOMIC DNA]</scope>
    <source>
        <strain evidence="1 2">L12M1</strain>
    </source>
</reference>
<name>A0A3S9P4Z7_9BACT</name>
<accession>A0A3S9P4Z7</accession>
<keyword evidence="2" id="KW-1185">Reference proteome</keyword>
<dbReference type="OrthoDB" id="9826514at2"/>
<evidence type="ECO:0000313" key="1">
    <source>
        <dbReference type="EMBL" id="AZQ63306.1"/>
    </source>
</evidence>
<organism evidence="1 2">
    <name type="scientific">Flammeovirga pectinis</name>
    <dbReference type="NCBI Taxonomy" id="2494373"/>
    <lineage>
        <taxon>Bacteria</taxon>
        <taxon>Pseudomonadati</taxon>
        <taxon>Bacteroidota</taxon>
        <taxon>Cytophagia</taxon>
        <taxon>Cytophagales</taxon>
        <taxon>Flammeovirgaceae</taxon>
        <taxon>Flammeovirga</taxon>
    </lineage>
</organism>
<sequence>MKLLITCSLALLFLTKCKSECDHCDNDYKGSISQYQIVNTLNKKVLIKIYSNDITTNLNLNPSDTSNYWNRIIEPAEPVSSFFRVDHFNNRNSFPYDSDSISIIIDNQVQKKFIYDLMNKDINWDISLYNDFSAYEIVKEKDNTNEVLSSSDNTHHFYYIIDSNKINN</sequence>
<dbReference type="KEGG" id="fll:EI427_13975"/>
<dbReference type="Proteomes" id="UP000267268">
    <property type="component" value="Chromosome 1"/>
</dbReference>
<proteinExistence type="predicted"/>
<protein>
    <submittedName>
        <fullName evidence="1">Uncharacterized protein</fullName>
    </submittedName>
</protein>
<gene>
    <name evidence="1" type="ORF">EI427_13975</name>
</gene>
<dbReference type="EMBL" id="CP034562">
    <property type="protein sequence ID" value="AZQ63306.1"/>
    <property type="molecule type" value="Genomic_DNA"/>
</dbReference>